<dbReference type="GO" id="GO:0005524">
    <property type="term" value="F:ATP binding"/>
    <property type="evidence" value="ECO:0007669"/>
    <property type="project" value="UniProtKB-UniRule"/>
</dbReference>
<dbReference type="FunFam" id="3.40.850.10:FF:000168">
    <property type="entry name" value="Kinesin-like protein"/>
    <property type="match status" value="1"/>
</dbReference>
<name>A0A8J9ZY61_BRALA</name>
<dbReference type="PROSITE" id="PS50067">
    <property type="entry name" value="KINESIN_MOTOR_2"/>
    <property type="match status" value="1"/>
</dbReference>
<dbReference type="InterPro" id="IPR003892">
    <property type="entry name" value="CUE"/>
</dbReference>
<dbReference type="InterPro" id="IPR027417">
    <property type="entry name" value="P-loop_NTPase"/>
</dbReference>
<evidence type="ECO:0000256" key="6">
    <source>
        <dbReference type="RuleBase" id="RU000394"/>
    </source>
</evidence>
<dbReference type="PANTHER" id="PTHR47972">
    <property type="entry name" value="KINESIN-LIKE PROTEIN KLP-3"/>
    <property type="match status" value="1"/>
</dbReference>
<dbReference type="EMBL" id="OV696690">
    <property type="protein sequence ID" value="CAH1265491.1"/>
    <property type="molecule type" value="Genomic_DNA"/>
</dbReference>
<protein>
    <recommendedName>
        <fullName evidence="6">Kinesin-like protein</fullName>
    </recommendedName>
</protein>
<evidence type="ECO:0000256" key="7">
    <source>
        <dbReference type="SAM" id="Coils"/>
    </source>
</evidence>
<evidence type="ECO:0000313" key="11">
    <source>
        <dbReference type="EMBL" id="CAH1265491.1"/>
    </source>
</evidence>
<sequence>MGSGSSSPQPPVARPQAQVLPSPQGQPVQQRRGNFEEVQLQYGQAAPPHGHQGYGQPQGVQPYGHQGYGQPRPQAQGAHGHPNSTYGSQGYGNQPQQYGKSNGYAHAEYGASTSAGYGGHAAHQQKQRDDFDDDLDDWIEQKNNQTPSQQAATQQSSAVSEEELVLETFHHNDGTQYTVLRQSGHRAYLDWQTQDWVQFPNEWLGQGHFGEQDTLFTEQVQLQTTSDNNGPSTSGTTSSGYASEETASSTPDDDRDGYFDHPLKGRTVITYMFEEKRNVYCYMDDETGYWINMPLMWELHNDYIRKQVHEIQESIPTWTDEIDILASLRQCNYNTEQTVANYLCLGDPNLGAKRWGGGREGQQQLQEKDRQIHALQEQLKQKERENQSLLQQRLALKTEVQEKVEKVSELNEKVLDLEVENNDMHVKLSASHMQMERMKTMTPSSFSRRRHGDESGFDSQRESSAESMTVVKAPRTPTPEPPPPAGPTVEEETLKALNHSALELDKSYRSLKVIVKDGFSDLQDLTKRAISALGRISEMDSSSGAEVEELRVLYRKEAMQRKLLYNQLQELRGNIRVFCRCRQDDRVGGYMQFPNDEDIVVPSGGSKKKFSFDKVFSPTSTQEQVFEDTLPIVQSCVDGYNVCILAYGQTGSGKTFTMMGPPDYPGVNVRTIKELLRICNDKETVDYTLKISMVEVYNETLSDLLKEGSIGNAALDIRTMGKKQVITGLTAIEVKTEGDITDTMESGFRNRTTAFTKMNAESSRSHLLLMLTVEGHDKISSTTSFGTLMLVDLAGSERISKTEATGQRLVEAAAINKSLTALGQVFQSLRTNALHVPYRNSKLTHLLQPVLGGDAKACLFVMVSPDEKNVSETISTLTFGSNARQVSLGKAERNVTKGGKKK</sequence>
<dbReference type="Pfam" id="PF00225">
    <property type="entry name" value="Kinesin"/>
    <property type="match status" value="1"/>
</dbReference>
<dbReference type="Gene3D" id="3.40.850.10">
    <property type="entry name" value="Kinesin motor domain"/>
    <property type="match status" value="1"/>
</dbReference>
<keyword evidence="2 5" id="KW-0547">Nucleotide-binding</keyword>
<keyword evidence="7" id="KW-0175">Coiled coil</keyword>
<evidence type="ECO:0000259" key="10">
    <source>
        <dbReference type="PROSITE" id="PS51140"/>
    </source>
</evidence>
<evidence type="ECO:0000256" key="1">
    <source>
        <dbReference type="ARBA" id="ARBA00004245"/>
    </source>
</evidence>
<evidence type="ECO:0000256" key="8">
    <source>
        <dbReference type="SAM" id="MobiDB-lite"/>
    </source>
</evidence>
<comment type="similarity">
    <text evidence="5 6">Belongs to the TRAFAC class myosin-kinesin ATPase superfamily. Kinesin family.</text>
</comment>
<keyword evidence="12" id="KW-1185">Reference proteome</keyword>
<dbReference type="PROSITE" id="PS00411">
    <property type="entry name" value="KINESIN_MOTOR_1"/>
    <property type="match status" value="1"/>
</dbReference>
<feature type="region of interest" description="Disordered" evidence="8">
    <location>
        <begin position="441"/>
        <end position="489"/>
    </location>
</feature>
<dbReference type="PRINTS" id="PR00380">
    <property type="entry name" value="KINESINHEAVY"/>
</dbReference>
<dbReference type="InterPro" id="IPR036961">
    <property type="entry name" value="Kinesin_motor_dom_sf"/>
</dbReference>
<feature type="compositionally biased region" description="Polar residues" evidence="8">
    <location>
        <begin position="23"/>
        <end position="32"/>
    </location>
</feature>
<feature type="coiled-coil region" evidence="7">
    <location>
        <begin position="358"/>
        <end position="420"/>
    </location>
</feature>
<organism evidence="11 12">
    <name type="scientific">Branchiostoma lanceolatum</name>
    <name type="common">Common lancelet</name>
    <name type="synonym">Amphioxus lanceolatum</name>
    <dbReference type="NCBI Taxonomy" id="7740"/>
    <lineage>
        <taxon>Eukaryota</taxon>
        <taxon>Metazoa</taxon>
        <taxon>Chordata</taxon>
        <taxon>Cephalochordata</taxon>
        <taxon>Leptocardii</taxon>
        <taxon>Amphioxiformes</taxon>
        <taxon>Branchiostomatidae</taxon>
        <taxon>Branchiostoma</taxon>
    </lineage>
</organism>
<feature type="compositionally biased region" description="Pro residues" evidence="8">
    <location>
        <begin position="476"/>
        <end position="486"/>
    </location>
</feature>
<gene>
    <name evidence="11" type="primary">KIFC3</name>
    <name evidence="11" type="ORF">BLAG_LOCUS19458</name>
</gene>
<keyword evidence="4" id="KW-0963">Cytoplasm</keyword>
<feature type="domain" description="CUE" evidence="10">
    <location>
        <begin position="303"/>
        <end position="347"/>
    </location>
</feature>
<feature type="compositionally biased region" description="Basic and acidic residues" evidence="8">
    <location>
        <begin position="451"/>
        <end position="464"/>
    </location>
</feature>
<dbReference type="Proteomes" id="UP000838412">
    <property type="component" value="Chromosome 5"/>
</dbReference>
<feature type="region of interest" description="Disordered" evidence="8">
    <location>
        <begin position="1"/>
        <end position="104"/>
    </location>
</feature>
<keyword evidence="5 6" id="KW-0505">Motor protein</keyword>
<dbReference type="GO" id="GO:0005874">
    <property type="term" value="C:microtubule"/>
    <property type="evidence" value="ECO:0007669"/>
    <property type="project" value="UniProtKB-KW"/>
</dbReference>
<dbReference type="AlphaFoldDB" id="A0A8J9ZY61"/>
<dbReference type="OrthoDB" id="3176171at2759"/>
<dbReference type="InterPro" id="IPR001752">
    <property type="entry name" value="Kinesin_motor_dom"/>
</dbReference>
<dbReference type="GO" id="GO:0043130">
    <property type="term" value="F:ubiquitin binding"/>
    <property type="evidence" value="ECO:0007669"/>
    <property type="project" value="InterPro"/>
</dbReference>
<dbReference type="GO" id="GO:0007018">
    <property type="term" value="P:microtubule-based movement"/>
    <property type="evidence" value="ECO:0007669"/>
    <property type="project" value="InterPro"/>
</dbReference>
<keyword evidence="3 5" id="KW-0067">ATP-binding</keyword>
<dbReference type="SMART" id="SM00129">
    <property type="entry name" value="KISc"/>
    <property type="match status" value="1"/>
</dbReference>
<evidence type="ECO:0000256" key="5">
    <source>
        <dbReference type="PROSITE-ProRule" id="PRU00283"/>
    </source>
</evidence>
<dbReference type="GO" id="GO:0003777">
    <property type="term" value="F:microtubule motor activity"/>
    <property type="evidence" value="ECO:0007669"/>
    <property type="project" value="InterPro"/>
</dbReference>
<evidence type="ECO:0000256" key="2">
    <source>
        <dbReference type="ARBA" id="ARBA00022741"/>
    </source>
</evidence>
<comment type="subcellular location">
    <subcellularLocation>
        <location evidence="1">Cytoplasm</location>
        <location evidence="1">Cytoskeleton</location>
    </subcellularLocation>
</comment>
<feature type="region of interest" description="Disordered" evidence="8">
    <location>
        <begin position="224"/>
        <end position="259"/>
    </location>
</feature>
<feature type="compositionally biased region" description="Low complexity" evidence="8">
    <location>
        <begin position="47"/>
        <end position="74"/>
    </location>
</feature>
<reference evidence="11" key="1">
    <citation type="submission" date="2022-01" db="EMBL/GenBank/DDBJ databases">
        <authorList>
            <person name="Braso-Vives M."/>
        </authorList>
    </citation>
    <scope>NUCLEOTIDE SEQUENCE</scope>
</reference>
<feature type="compositionally biased region" description="Low complexity" evidence="8">
    <location>
        <begin position="224"/>
        <end position="250"/>
    </location>
</feature>
<evidence type="ECO:0000256" key="3">
    <source>
        <dbReference type="ARBA" id="ARBA00022840"/>
    </source>
</evidence>
<evidence type="ECO:0000259" key="9">
    <source>
        <dbReference type="PROSITE" id="PS50067"/>
    </source>
</evidence>
<dbReference type="InterPro" id="IPR019821">
    <property type="entry name" value="Kinesin_motor_CS"/>
</dbReference>
<dbReference type="SUPFAM" id="SSF52540">
    <property type="entry name" value="P-loop containing nucleoside triphosphate hydrolases"/>
    <property type="match status" value="1"/>
</dbReference>
<keyword evidence="6" id="KW-0493">Microtubule</keyword>
<proteinExistence type="inferred from homology"/>
<dbReference type="PROSITE" id="PS51140">
    <property type="entry name" value="CUE"/>
    <property type="match status" value="1"/>
</dbReference>
<dbReference type="InterPro" id="IPR027640">
    <property type="entry name" value="Kinesin-like_fam"/>
</dbReference>
<feature type="compositionally biased region" description="Polar residues" evidence="8">
    <location>
        <begin position="82"/>
        <end position="100"/>
    </location>
</feature>
<feature type="domain" description="Kinesin motor" evidence="9">
    <location>
        <begin position="574"/>
        <end position="886"/>
    </location>
</feature>
<evidence type="ECO:0000256" key="4">
    <source>
        <dbReference type="ARBA" id="ARBA00023212"/>
    </source>
</evidence>
<accession>A0A8J9ZY61</accession>
<evidence type="ECO:0000313" key="12">
    <source>
        <dbReference type="Proteomes" id="UP000838412"/>
    </source>
</evidence>
<dbReference type="GO" id="GO:0008017">
    <property type="term" value="F:microtubule binding"/>
    <property type="evidence" value="ECO:0007669"/>
    <property type="project" value="InterPro"/>
</dbReference>
<keyword evidence="4" id="KW-0206">Cytoskeleton</keyword>
<feature type="binding site" evidence="5">
    <location>
        <begin position="648"/>
        <end position="655"/>
    </location>
    <ligand>
        <name>ATP</name>
        <dbReference type="ChEBI" id="CHEBI:30616"/>
    </ligand>
</feature>
<dbReference type="PANTHER" id="PTHR47972:SF65">
    <property type="entry name" value="KINESIN-LIKE PROTEIN"/>
    <property type="match status" value="1"/>
</dbReference>